<organism evidence="11 12">
    <name type="scientific">Paramagnetospirillum kuznetsovii</name>
    <dbReference type="NCBI Taxonomy" id="2053833"/>
    <lineage>
        <taxon>Bacteria</taxon>
        <taxon>Pseudomonadati</taxon>
        <taxon>Pseudomonadota</taxon>
        <taxon>Alphaproteobacteria</taxon>
        <taxon>Rhodospirillales</taxon>
        <taxon>Magnetospirillaceae</taxon>
        <taxon>Paramagnetospirillum</taxon>
    </lineage>
</organism>
<evidence type="ECO:0000256" key="4">
    <source>
        <dbReference type="ARBA" id="ARBA00022840"/>
    </source>
</evidence>
<feature type="transmembrane region" description="Helical" evidence="8">
    <location>
        <begin position="139"/>
        <end position="160"/>
    </location>
</feature>
<dbReference type="GO" id="GO:0016887">
    <property type="term" value="F:ATP hydrolysis activity"/>
    <property type="evidence" value="ECO:0007669"/>
    <property type="project" value="InterPro"/>
</dbReference>
<dbReference type="Gene3D" id="1.20.1560.10">
    <property type="entry name" value="ABC transporter type 1, transmembrane domain"/>
    <property type="match status" value="1"/>
</dbReference>
<dbReference type="Gene3D" id="3.40.50.300">
    <property type="entry name" value="P-loop containing nucleotide triphosphate hydrolases"/>
    <property type="match status" value="1"/>
</dbReference>
<evidence type="ECO:0000259" key="9">
    <source>
        <dbReference type="PROSITE" id="PS50893"/>
    </source>
</evidence>
<dbReference type="PANTHER" id="PTHR43394">
    <property type="entry name" value="ATP-DEPENDENT PERMEASE MDL1, MITOCHONDRIAL"/>
    <property type="match status" value="1"/>
</dbReference>
<dbReference type="InterPro" id="IPR003439">
    <property type="entry name" value="ABC_transporter-like_ATP-bd"/>
</dbReference>
<keyword evidence="3" id="KW-0547">Nucleotide-binding</keyword>
<feature type="transmembrane region" description="Helical" evidence="8">
    <location>
        <begin position="166"/>
        <end position="188"/>
    </location>
</feature>
<dbReference type="RefSeq" id="WP_112143425.1">
    <property type="nucleotide sequence ID" value="NZ_PGTO01000004.1"/>
</dbReference>
<keyword evidence="4" id="KW-0067">ATP-binding</keyword>
<feature type="transmembrane region" description="Helical" evidence="8">
    <location>
        <begin position="62"/>
        <end position="79"/>
    </location>
</feature>
<feature type="region of interest" description="Disordered" evidence="7">
    <location>
        <begin position="556"/>
        <end position="585"/>
    </location>
</feature>
<dbReference type="InterPro" id="IPR027417">
    <property type="entry name" value="P-loop_NTPase"/>
</dbReference>
<name>A0A364NZX4_9PROT</name>
<dbReference type="InterPro" id="IPR011527">
    <property type="entry name" value="ABC1_TM_dom"/>
</dbReference>
<dbReference type="GO" id="GO:0005886">
    <property type="term" value="C:plasma membrane"/>
    <property type="evidence" value="ECO:0007669"/>
    <property type="project" value="UniProtKB-SubCell"/>
</dbReference>
<dbReference type="InterPro" id="IPR036640">
    <property type="entry name" value="ABC1_TM_sf"/>
</dbReference>
<evidence type="ECO:0000259" key="10">
    <source>
        <dbReference type="PROSITE" id="PS50929"/>
    </source>
</evidence>
<dbReference type="EMBL" id="PGTO01000004">
    <property type="protein sequence ID" value="RAU22603.1"/>
    <property type="molecule type" value="Genomic_DNA"/>
</dbReference>
<dbReference type="OrthoDB" id="5288404at2"/>
<keyword evidence="2 8" id="KW-0812">Transmembrane</keyword>
<sequence length="585" mass="62623">MSDTGEGRAEGAKTQTISIASLSTLKGNLFDLTMGSLFLNILGLALPMALLQVYDRILPNKSVGTMVLLMGGVLGALMLESTLNFCRSYITGWVGAKFEHKAGCTALDHLVMAGIDDFEKDGSGAHLERMGALPTVREFYAGQAMLTLLDLPFAVLYLSLVAMMGGWLVLVPIALLVAFAVTAIAIGTQLRGSLQKRMVADDRRFNFIIEVLGGIHSVKAFSMEAQMVRRYERLQEACAEGAYRVALHSSTAMGVSSFFSQATTICVAMVGALVVMDGDMTTGGLAACSMLAGRAMSPLQKALGVWTRFQSFMLARHRLTELFTLRPEAPKGLPKVGQIKGALELEGASFRYGEKLPFIIKDANIAIREGECIAISAGNGAGKTTLLTLLQGTLRPTVGRLLVDGVPASDFEPQSMRDQIAYLPQAGELFQGTILQNLTMFRKEFDDVAVETAGLLGLDEVVATMALGFDTPVGDGAYDSLPRGIKQRIAIARSLVNNPRVVLFDEANTAVDTTGDNFLRVWLERAKGKRTLVLVTARPSLAKMADRVFDLNAGVLTPKAPREDRGGAAPQTSMPPGLLPQGGPA</sequence>
<dbReference type="PROSITE" id="PS50893">
    <property type="entry name" value="ABC_TRANSPORTER_2"/>
    <property type="match status" value="1"/>
</dbReference>
<dbReference type="CDD" id="cd18566">
    <property type="entry name" value="ABC_6TM_PrtD_LapB_HlyB_like"/>
    <property type="match status" value="1"/>
</dbReference>
<dbReference type="GO" id="GO:0015421">
    <property type="term" value="F:ABC-type oligopeptide transporter activity"/>
    <property type="evidence" value="ECO:0007669"/>
    <property type="project" value="TreeGrafter"/>
</dbReference>
<evidence type="ECO:0000256" key="8">
    <source>
        <dbReference type="SAM" id="Phobius"/>
    </source>
</evidence>
<evidence type="ECO:0000313" key="11">
    <source>
        <dbReference type="EMBL" id="RAU22603.1"/>
    </source>
</evidence>
<dbReference type="InterPro" id="IPR039421">
    <property type="entry name" value="Type_1_exporter"/>
</dbReference>
<feature type="transmembrane region" description="Helical" evidence="8">
    <location>
        <begin position="29"/>
        <end position="50"/>
    </location>
</feature>
<dbReference type="AlphaFoldDB" id="A0A364NZX4"/>
<dbReference type="Proteomes" id="UP000251075">
    <property type="component" value="Unassembled WGS sequence"/>
</dbReference>
<reference evidence="11 12" key="1">
    <citation type="submission" date="2017-11" db="EMBL/GenBank/DDBJ databases">
        <title>Draft genome sequence of magnetotactic bacterium Magnetospirillum kuznetsovii LBB-42.</title>
        <authorList>
            <person name="Grouzdev D.S."/>
            <person name="Rysina M.S."/>
            <person name="Baslerov R.V."/>
            <person name="Koziaeva V."/>
        </authorList>
    </citation>
    <scope>NUCLEOTIDE SEQUENCE [LARGE SCALE GENOMIC DNA]</scope>
    <source>
        <strain evidence="11 12">LBB-42</strain>
    </source>
</reference>
<comment type="subcellular location">
    <subcellularLocation>
        <location evidence="1">Cell membrane</location>
        <topology evidence="1">Multi-pass membrane protein</topology>
    </subcellularLocation>
</comment>
<evidence type="ECO:0000256" key="7">
    <source>
        <dbReference type="SAM" id="MobiDB-lite"/>
    </source>
</evidence>
<proteinExistence type="predicted"/>
<evidence type="ECO:0000313" key="12">
    <source>
        <dbReference type="Proteomes" id="UP000251075"/>
    </source>
</evidence>
<dbReference type="Pfam" id="PF00664">
    <property type="entry name" value="ABC_membrane"/>
    <property type="match status" value="1"/>
</dbReference>
<dbReference type="SUPFAM" id="SSF52540">
    <property type="entry name" value="P-loop containing nucleoside triphosphate hydrolases"/>
    <property type="match status" value="1"/>
</dbReference>
<keyword evidence="12" id="KW-1185">Reference proteome</keyword>
<dbReference type="SMART" id="SM00382">
    <property type="entry name" value="AAA"/>
    <property type="match status" value="1"/>
</dbReference>
<keyword evidence="6 8" id="KW-0472">Membrane</keyword>
<evidence type="ECO:0000256" key="3">
    <source>
        <dbReference type="ARBA" id="ARBA00022741"/>
    </source>
</evidence>
<keyword evidence="5 8" id="KW-1133">Transmembrane helix</keyword>
<evidence type="ECO:0000256" key="2">
    <source>
        <dbReference type="ARBA" id="ARBA00022692"/>
    </source>
</evidence>
<dbReference type="Pfam" id="PF00005">
    <property type="entry name" value="ABC_tran"/>
    <property type="match status" value="1"/>
</dbReference>
<evidence type="ECO:0000256" key="6">
    <source>
        <dbReference type="ARBA" id="ARBA00023136"/>
    </source>
</evidence>
<evidence type="ECO:0000256" key="1">
    <source>
        <dbReference type="ARBA" id="ARBA00004651"/>
    </source>
</evidence>
<gene>
    <name evidence="11" type="ORF">CU669_07945</name>
</gene>
<protein>
    <submittedName>
        <fullName evidence="11">ABC transporter permease</fullName>
    </submittedName>
</protein>
<dbReference type="InterPro" id="IPR003593">
    <property type="entry name" value="AAA+_ATPase"/>
</dbReference>
<dbReference type="SUPFAM" id="SSF90123">
    <property type="entry name" value="ABC transporter transmembrane region"/>
    <property type="match status" value="1"/>
</dbReference>
<dbReference type="PROSITE" id="PS50929">
    <property type="entry name" value="ABC_TM1F"/>
    <property type="match status" value="1"/>
</dbReference>
<accession>A0A364NZX4</accession>
<evidence type="ECO:0000256" key="5">
    <source>
        <dbReference type="ARBA" id="ARBA00022989"/>
    </source>
</evidence>
<dbReference type="GO" id="GO:0005524">
    <property type="term" value="F:ATP binding"/>
    <property type="evidence" value="ECO:0007669"/>
    <property type="project" value="UniProtKB-KW"/>
</dbReference>
<dbReference type="PANTHER" id="PTHR43394:SF1">
    <property type="entry name" value="ATP-BINDING CASSETTE SUB-FAMILY B MEMBER 10, MITOCHONDRIAL"/>
    <property type="match status" value="1"/>
</dbReference>
<feature type="domain" description="ABC transporter" evidence="9">
    <location>
        <begin position="343"/>
        <end position="578"/>
    </location>
</feature>
<comment type="caution">
    <text evidence="11">The sequence shown here is derived from an EMBL/GenBank/DDBJ whole genome shotgun (WGS) entry which is preliminary data.</text>
</comment>
<feature type="domain" description="ABC transmembrane type-1" evidence="10">
    <location>
        <begin position="36"/>
        <end position="311"/>
    </location>
</feature>